<evidence type="ECO:0000313" key="3">
    <source>
        <dbReference type="Proteomes" id="UP000000374"/>
    </source>
</evidence>
<accession>A1WLT5</accession>
<name>A1WLT5_VEREI</name>
<gene>
    <name evidence="2" type="ordered locus">Veis_2856</name>
</gene>
<dbReference type="STRING" id="391735.Veis_2856"/>
<organism evidence="2 3">
    <name type="scientific">Verminephrobacter eiseniae (strain EF01-2)</name>
    <dbReference type="NCBI Taxonomy" id="391735"/>
    <lineage>
        <taxon>Bacteria</taxon>
        <taxon>Pseudomonadati</taxon>
        <taxon>Pseudomonadota</taxon>
        <taxon>Betaproteobacteria</taxon>
        <taxon>Burkholderiales</taxon>
        <taxon>Comamonadaceae</taxon>
        <taxon>Verminephrobacter</taxon>
    </lineage>
</organism>
<sequence>MLGSWVAATCLVTALDFAAVTRSWLPLVFFAGLLLVVNIVQASASTLLAVRAGRQSWDAFTSLHVVVAASAVAFLLAGATALGEQAIDGRMYARCGEWYPQVYTVAATVAAFEKAQAETAGDKPGMPFIIERDDE</sequence>
<dbReference type="RefSeq" id="WP_011810588.1">
    <property type="nucleotide sequence ID" value="NC_008786.1"/>
</dbReference>
<protein>
    <submittedName>
        <fullName evidence="2">Uncharacterized protein</fullName>
    </submittedName>
</protein>
<dbReference type="AlphaFoldDB" id="A1WLT5"/>
<dbReference type="HOGENOM" id="CLU_1884899_0_0_4"/>
<keyword evidence="1" id="KW-0472">Membrane</keyword>
<keyword evidence="1" id="KW-0812">Transmembrane</keyword>
<dbReference type="KEGG" id="vei:Veis_2856"/>
<reference evidence="3" key="1">
    <citation type="submission" date="2006-12" db="EMBL/GenBank/DDBJ databases">
        <title>Complete sequence of chromosome 1 of Verminephrobacter eiseniae EF01-2.</title>
        <authorList>
            <person name="Copeland A."/>
            <person name="Lucas S."/>
            <person name="Lapidus A."/>
            <person name="Barry K."/>
            <person name="Detter J.C."/>
            <person name="Glavina del Rio T."/>
            <person name="Dalin E."/>
            <person name="Tice H."/>
            <person name="Pitluck S."/>
            <person name="Chertkov O."/>
            <person name="Brettin T."/>
            <person name="Bruce D."/>
            <person name="Han C."/>
            <person name="Tapia R."/>
            <person name="Gilna P."/>
            <person name="Schmutz J."/>
            <person name="Larimer F."/>
            <person name="Land M."/>
            <person name="Hauser L."/>
            <person name="Kyrpides N."/>
            <person name="Kim E."/>
            <person name="Stahl D."/>
            <person name="Richardson P."/>
        </authorList>
    </citation>
    <scope>NUCLEOTIDE SEQUENCE [LARGE SCALE GENOMIC DNA]</scope>
    <source>
        <strain evidence="3">EF01-2</strain>
    </source>
</reference>
<dbReference type="GeneID" id="76461349"/>
<keyword evidence="1" id="KW-1133">Transmembrane helix</keyword>
<proteinExistence type="predicted"/>
<dbReference type="EMBL" id="CP000542">
    <property type="protein sequence ID" value="ABM58592.1"/>
    <property type="molecule type" value="Genomic_DNA"/>
</dbReference>
<keyword evidence="3" id="KW-1185">Reference proteome</keyword>
<feature type="transmembrane region" description="Helical" evidence="1">
    <location>
        <begin position="62"/>
        <end position="82"/>
    </location>
</feature>
<dbReference type="Proteomes" id="UP000000374">
    <property type="component" value="Chromosome"/>
</dbReference>
<feature type="transmembrane region" description="Helical" evidence="1">
    <location>
        <begin position="28"/>
        <end position="50"/>
    </location>
</feature>
<evidence type="ECO:0000256" key="1">
    <source>
        <dbReference type="SAM" id="Phobius"/>
    </source>
</evidence>
<evidence type="ECO:0000313" key="2">
    <source>
        <dbReference type="EMBL" id="ABM58592.1"/>
    </source>
</evidence>